<evidence type="ECO:0000313" key="3">
    <source>
        <dbReference type="EMBL" id="MCG4766459.1"/>
    </source>
</evidence>
<feature type="domain" description="L,D-TPase catalytic" evidence="1">
    <location>
        <begin position="24"/>
        <end position="162"/>
    </location>
</feature>
<protein>
    <submittedName>
        <fullName evidence="3">L,D-transpeptidase family protein</fullName>
    </submittedName>
    <submittedName>
        <fullName evidence="2">Uncharacterized protein conserved in bacteria</fullName>
    </submittedName>
</protein>
<evidence type="ECO:0000259" key="1">
    <source>
        <dbReference type="Pfam" id="PF03734"/>
    </source>
</evidence>
<reference evidence="3" key="2">
    <citation type="submission" date="2022-01" db="EMBL/GenBank/DDBJ databases">
        <title>Collection of gut derived symbiotic bacterial strains cultured from healthy donors.</title>
        <authorList>
            <person name="Lin H."/>
            <person name="Kohout C."/>
            <person name="Waligurski E."/>
            <person name="Pamer E.G."/>
        </authorList>
    </citation>
    <scope>NUCLEOTIDE SEQUENCE</scope>
    <source>
        <strain evidence="3">DFI.5.49</strain>
    </source>
</reference>
<proteinExistence type="predicted"/>
<dbReference type="InterPro" id="IPR005490">
    <property type="entry name" value="LD_TPept_cat_dom"/>
</dbReference>
<dbReference type="EMBL" id="JAKNFS010000019">
    <property type="protein sequence ID" value="MCG4766459.1"/>
    <property type="molecule type" value="Genomic_DNA"/>
</dbReference>
<dbReference type="RefSeq" id="WP_156338171.1">
    <property type="nucleotide sequence ID" value="NZ_CZAL01000017.1"/>
</dbReference>
<dbReference type="Proteomes" id="UP000095709">
    <property type="component" value="Unassembled WGS sequence"/>
</dbReference>
<sequence length="171" mass="19005">MTVAMVTKDADGTWNEDLCTSGYVGYGGVGETTEWNRKTPRGQFSFTYAFGILPNPGTELSYTQVDDTYYWVDDVNSRYYNQFVTTKTTPKAWNSAEHIIEINPAYHYVLSLDYNPNCTPGVGSAIFLHCSTNRPTGGCISVPEDQMITILKNVQPGCQIIIDSANGLKNY</sequence>
<evidence type="ECO:0000313" key="4">
    <source>
        <dbReference type="Proteomes" id="UP000095709"/>
    </source>
</evidence>
<dbReference type="AlphaFoldDB" id="A0A174R8J3"/>
<dbReference type="EMBL" id="CZAL01000017">
    <property type="protein sequence ID" value="CUP79568.1"/>
    <property type="molecule type" value="Genomic_DNA"/>
</dbReference>
<dbReference type="PANTHER" id="PTHR38589">
    <property type="entry name" value="BLR0621 PROTEIN"/>
    <property type="match status" value="1"/>
</dbReference>
<dbReference type="Pfam" id="PF03734">
    <property type="entry name" value="YkuD"/>
    <property type="match status" value="1"/>
</dbReference>
<gene>
    <name evidence="2" type="ORF">ERS852498_02836</name>
    <name evidence="3" type="ORF">L0N21_13215</name>
</gene>
<organism evidence="2 4">
    <name type="scientific">Fusicatenibacter saccharivorans</name>
    <dbReference type="NCBI Taxonomy" id="1150298"/>
    <lineage>
        <taxon>Bacteria</taxon>
        <taxon>Bacillati</taxon>
        <taxon>Bacillota</taxon>
        <taxon>Clostridia</taxon>
        <taxon>Lachnospirales</taxon>
        <taxon>Lachnospiraceae</taxon>
        <taxon>Fusicatenibacter</taxon>
    </lineage>
</organism>
<dbReference type="GO" id="GO:0016740">
    <property type="term" value="F:transferase activity"/>
    <property type="evidence" value="ECO:0007669"/>
    <property type="project" value="InterPro"/>
</dbReference>
<accession>A0A174R8J3</accession>
<dbReference type="CDD" id="cd16913">
    <property type="entry name" value="YkuD_like"/>
    <property type="match status" value="1"/>
</dbReference>
<name>A0A174R8J3_9FIRM</name>
<dbReference type="PANTHER" id="PTHR38589:SF1">
    <property type="entry name" value="BLR0621 PROTEIN"/>
    <property type="match status" value="1"/>
</dbReference>
<evidence type="ECO:0000313" key="2">
    <source>
        <dbReference type="EMBL" id="CUP79568.1"/>
    </source>
</evidence>
<reference evidence="2 4" key="1">
    <citation type="submission" date="2015-09" db="EMBL/GenBank/DDBJ databases">
        <authorList>
            <consortium name="Pathogen Informatics"/>
        </authorList>
    </citation>
    <scope>NUCLEOTIDE SEQUENCE [LARGE SCALE GENOMIC DNA]</scope>
    <source>
        <strain evidence="2 4">2789STDY5834885</strain>
    </source>
</reference>
<dbReference type="Proteomes" id="UP001199915">
    <property type="component" value="Unassembled WGS sequence"/>
</dbReference>